<name>A0ACB9SNU6_HOLOL</name>
<dbReference type="EMBL" id="CM043023">
    <property type="protein sequence ID" value="KAI4455417.1"/>
    <property type="molecule type" value="Genomic_DNA"/>
</dbReference>
<proteinExistence type="predicted"/>
<dbReference type="Proteomes" id="UP001056778">
    <property type="component" value="Chromosome 9"/>
</dbReference>
<protein>
    <submittedName>
        <fullName evidence="1">Thap domain-containing protein 9</fullName>
    </submittedName>
</protein>
<sequence length="843" mass="94357">MGSGNSSWKYYEFLCSAVSDRPPPESETFPEVSTSVECITSPTATGTSSTTDLTTNTATTFVTPKTAGLISPEEICPYPKAGPRKTAVRGRRRRKCMIATDTPEKEELEERQKLNESKKIQAAKKKVVIHDSTDEDDEEITQDSSEGEKVEEEEEHLTSVHDVANGDFIIAKVPGKTPQSGRNYVASVQHMPSCSKSLDEPEASSTKNVHTDVLSTLAEGESSALQESSTLAITVTHTDVLSAETEDAHHDTQFTGLSTNRKRKHSSRGKECGILSDVNVSRVTALSPKAKYFYNKLKYYKKKHAANKKNVYSLKQRLQNATKYASTEQFRTFCSTLDEVQMRFFKSQILNSRRKPSGRRFTLQDKVLALALYKQSGNGYKLLSKLFTLPSPKTVIRLLKKVPVHPGINQSVLDVLSAEAKAFTSPLDKYCVLVFDEMSILPHLAWNEEDDAVVGFERDNHLIANHAQVFMLRGINKNWKQPIYFDFVNGATKNFKIMSTIKEIVRKTKEAGLEIIATVCDQGTNNVSAITTLVKDTHAAYQRRGEEFTDFVFEIDDMTIIPLFDVPHLMKGIRNNFLTANVEFKKDGRKMEAKWEHIMTAWKIDSTLGSLRAMPKLTSAHVDPMYIKKMKVANCTQVLSRSVAVAINLMAISGASVNLGEGIVVMPKDAAETAKFIEFCDLLFDSLNGASNGETLRASVTLGSQHVEFWKEAISILSETKFKTKKGYTVPPTIKNCIKTLKNFILLFGVMGKIGFKSMAPRRFNQDCLENFFGAIRQRGARFTNPTATAFIPFYKSLLVNNFTVKHSIGSNCEDDRCNMLVTLEKFINQVRYFLFLKAIFLL</sequence>
<accession>A0ACB9SNU6</accession>
<comment type="caution">
    <text evidence="1">The sequence shown here is derived from an EMBL/GenBank/DDBJ whole genome shotgun (WGS) entry which is preliminary data.</text>
</comment>
<evidence type="ECO:0000313" key="2">
    <source>
        <dbReference type="Proteomes" id="UP001056778"/>
    </source>
</evidence>
<reference evidence="1" key="1">
    <citation type="submission" date="2022-04" db="EMBL/GenBank/DDBJ databases">
        <title>Chromosome-scale genome assembly of Holotrichia oblita Faldermann.</title>
        <authorList>
            <person name="Rongchong L."/>
        </authorList>
    </citation>
    <scope>NUCLEOTIDE SEQUENCE</scope>
    <source>
        <tissue evidence="1">All body</tissue>
    </source>
</reference>
<gene>
    <name evidence="1" type="ORF">MML48_9g00003646</name>
</gene>
<organism evidence="1 2">
    <name type="scientific">Holotrichia oblita</name>
    <name type="common">Chafer beetle</name>
    <dbReference type="NCBI Taxonomy" id="644536"/>
    <lineage>
        <taxon>Eukaryota</taxon>
        <taxon>Metazoa</taxon>
        <taxon>Ecdysozoa</taxon>
        <taxon>Arthropoda</taxon>
        <taxon>Hexapoda</taxon>
        <taxon>Insecta</taxon>
        <taxon>Pterygota</taxon>
        <taxon>Neoptera</taxon>
        <taxon>Endopterygota</taxon>
        <taxon>Coleoptera</taxon>
        <taxon>Polyphaga</taxon>
        <taxon>Scarabaeiformia</taxon>
        <taxon>Scarabaeidae</taxon>
        <taxon>Melolonthinae</taxon>
        <taxon>Holotrichia</taxon>
    </lineage>
</organism>
<keyword evidence="2" id="KW-1185">Reference proteome</keyword>
<evidence type="ECO:0000313" key="1">
    <source>
        <dbReference type="EMBL" id="KAI4455417.1"/>
    </source>
</evidence>